<protein>
    <submittedName>
        <fullName evidence="2">Uncharacterized protein</fullName>
    </submittedName>
</protein>
<keyword evidence="1" id="KW-0812">Transmembrane</keyword>
<dbReference type="Proteomes" id="UP000502298">
    <property type="component" value="Chromosome"/>
</dbReference>
<evidence type="ECO:0000313" key="3">
    <source>
        <dbReference type="Proteomes" id="UP000502298"/>
    </source>
</evidence>
<organism evidence="2 3">
    <name type="scientific">Arcanobacterium buesumense</name>
    <dbReference type="NCBI Taxonomy" id="2722751"/>
    <lineage>
        <taxon>Bacteria</taxon>
        <taxon>Bacillati</taxon>
        <taxon>Actinomycetota</taxon>
        <taxon>Actinomycetes</taxon>
        <taxon>Actinomycetales</taxon>
        <taxon>Actinomycetaceae</taxon>
        <taxon>Arcanobacterium</taxon>
    </lineage>
</organism>
<dbReference type="KEGG" id="arca:HC352_04615"/>
<evidence type="ECO:0000313" key="2">
    <source>
        <dbReference type="EMBL" id="QJC21855.1"/>
    </source>
</evidence>
<sequence length="60" mass="7123">MFDFPYITPPDYPTLFFFEVGEWYDYIALIATVAVLAFVAWLVIRYKWAVVIFSSYFPLV</sequence>
<gene>
    <name evidence="2" type="ORF">HC352_04615</name>
</gene>
<dbReference type="EMBL" id="CP050804">
    <property type="protein sequence ID" value="QJC21855.1"/>
    <property type="molecule type" value="Genomic_DNA"/>
</dbReference>
<dbReference type="RefSeq" id="WP_168917795.1">
    <property type="nucleotide sequence ID" value="NZ_CP050804.1"/>
</dbReference>
<proteinExistence type="predicted"/>
<feature type="transmembrane region" description="Helical" evidence="1">
    <location>
        <begin position="23"/>
        <end position="44"/>
    </location>
</feature>
<reference evidence="2 3" key="1">
    <citation type="submission" date="2020-03" db="EMBL/GenBank/DDBJ databases">
        <title>Complete genome of Arcanobacterium buesumensis sp. nov. strain 2701.</title>
        <authorList>
            <person name="Borowiak M."/>
            <person name="Alssahen M."/>
            <person name="Laemmler C."/>
            <person name="Malorny B."/>
            <person name="Hassan A."/>
            <person name="Prenger-Berninghoff E."/>
            <person name="Ploetz M."/>
            <person name="Abdulmawjood A."/>
        </authorList>
    </citation>
    <scope>NUCLEOTIDE SEQUENCE [LARGE SCALE GENOMIC DNA]</scope>
    <source>
        <strain evidence="2 3">2701</strain>
    </source>
</reference>
<keyword evidence="1" id="KW-0472">Membrane</keyword>
<name>A0A6H2EJW0_9ACTO</name>
<keyword evidence="1" id="KW-1133">Transmembrane helix</keyword>
<keyword evidence="3" id="KW-1185">Reference proteome</keyword>
<accession>A0A6H2EJW0</accession>
<dbReference type="AlphaFoldDB" id="A0A6H2EJW0"/>
<evidence type="ECO:0000256" key="1">
    <source>
        <dbReference type="SAM" id="Phobius"/>
    </source>
</evidence>